<dbReference type="GO" id="GO:0003677">
    <property type="term" value="F:DNA binding"/>
    <property type="evidence" value="ECO:0007669"/>
    <property type="project" value="InterPro"/>
</dbReference>
<name>A0A0L1KFX5_9SPHN</name>
<dbReference type="InterPro" id="IPR000792">
    <property type="entry name" value="Tscrpt_reg_LuxR_C"/>
</dbReference>
<protein>
    <submittedName>
        <fullName evidence="2">Transcriptional regulatory protein</fullName>
    </submittedName>
</protein>
<dbReference type="SMART" id="SM00421">
    <property type="entry name" value="HTH_LUXR"/>
    <property type="match status" value="1"/>
</dbReference>
<dbReference type="PATRIC" id="fig|1306953.7.peg.2825"/>
<dbReference type="EMBL" id="JYNE01000019">
    <property type="protein sequence ID" value="KNH02806.1"/>
    <property type="molecule type" value="Genomic_DNA"/>
</dbReference>
<evidence type="ECO:0000313" key="3">
    <source>
        <dbReference type="Proteomes" id="UP000037446"/>
    </source>
</evidence>
<dbReference type="InterPro" id="IPR036388">
    <property type="entry name" value="WH-like_DNA-bd_sf"/>
</dbReference>
<dbReference type="AlphaFoldDB" id="A0A0L1KFX5"/>
<organism evidence="2 3">
    <name type="scientific">Qipengyuania citrea LAMA 915</name>
    <dbReference type="NCBI Taxonomy" id="1306953"/>
    <lineage>
        <taxon>Bacteria</taxon>
        <taxon>Pseudomonadati</taxon>
        <taxon>Pseudomonadota</taxon>
        <taxon>Alphaproteobacteria</taxon>
        <taxon>Sphingomonadales</taxon>
        <taxon>Erythrobacteraceae</taxon>
        <taxon>Qipengyuania</taxon>
    </lineage>
</organism>
<dbReference type="SUPFAM" id="SSF46894">
    <property type="entry name" value="C-terminal effector domain of the bipartite response regulators"/>
    <property type="match status" value="1"/>
</dbReference>
<dbReference type="Gene3D" id="1.10.10.10">
    <property type="entry name" value="Winged helix-like DNA-binding domain superfamily/Winged helix DNA-binding domain"/>
    <property type="match status" value="1"/>
</dbReference>
<dbReference type="Proteomes" id="UP000037446">
    <property type="component" value="Unassembled WGS sequence"/>
</dbReference>
<proteinExistence type="predicted"/>
<dbReference type="STRING" id="1306953.J121_2733"/>
<evidence type="ECO:0000313" key="2">
    <source>
        <dbReference type="EMBL" id="KNH02806.1"/>
    </source>
</evidence>
<reference evidence="2" key="1">
    <citation type="submission" date="2015-02" db="EMBL/GenBank/DDBJ databases">
        <authorList>
            <person name="Chooi Y.-H."/>
        </authorList>
    </citation>
    <scope>NUCLEOTIDE SEQUENCE [LARGE SCALE GENOMIC DNA]</scope>
    <source>
        <strain evidence="2">LAMA 915</strain>
    </source>
</reference>
<evidence type="ECO:0000259" key="1">
    <source>
        <dbReference type="SMART" id="SM00421"/>
    </source>
</evidence>
<dbReference type="GO" id="GO:0006355">
    <property type="term" value="P:regulation of DNA-templated transcription"/>
    <property type="evidence" value="ECO:0007669"/>
    <property type="project" value="InterPro"/>
</dbReference>
<comment type="caution">
    <text evidence="2">The sequence shown here is derived from an EMBL/GenBank/DDBJ whole genome shotgun (WGS) entry which is preliminary data.</text>
</comment>
<accession>A0A0L1KFX5</accession>
<dbReference type="RefSeq" id="WP_228135207.1">
    <property type="nucleotide sequence ID" value="NZ_JYNE01000019.1"/>
</dbReference>
<gene>
    <name evidence="2" type="ORF">J121_2733</name>
</gene>
<sequence length="332" mass="36070">MRIPNLGETDLLVPLHSGVFEQPMWQTFLRQLRRVCGARGAAIRLASAGEGGDIALGDGAPIAAVTAAMREARVYSGGDLDGREDGLRAVRVSGADIDLTLCVLADNTPGAEVASLLSALVPHVRVALQVVASIERERNRASVSAEAFRRMNFGWIALDQRCRIVDMDAQAERLLERSGVLRRGPYDRLVPSSPAIDRQLTALAKAMARDRRHRPRAINLAQDPWIDILVAPMRIDALARESEAVAVVYLRGDRSSSADRHEQLVDLFDLTPAEARLAWSLAQGLSISEAAQAHGLTVETARYYSKKIYAKTGARGQVDLVRNILTGVLALA</sequence>
<feature type="domain" description="HTH luxR-type" evidence="1">
    <location>
        <begin position="267"/>
        <end position="324"/>
    </location>
</feature>
<dbReference type="InterPro" id="IPR016032">
    <property type="entry name" value="Sig_transdc_resp-reg_C-effctor"/>
</dbReference>